<dbReference type="InterPro" id="IPR008921">
    <property type="entry name" value="DNA_pol3_clamp-load_cplx_C"/>
</dbReference>
<dbReference type="STRING" id="1267021.FPB0191_00452"/>
<dbReference type="Proteomes" id="UP000030901">
    <property type="component" value="Chromosome"/>
</dbReference>
<keyword evidence="13" id="KW-1185">Reference proteome</keyword>
<gene>
    <name evidence="12" type="ORF">FPB0191_00452</name>
</gene>
<reference evidence="12 13" key="1">
    <citation type="journal article" date="2014" name="Appl. Environ. Microbiol.">
        <title>Gut symbionts from distinct hosts exhibit genotoxic activity via divergent colibactin biosynthetic pathways.</title>
        <authorList>
            <person name="Engel P."/>
            <person name="Vizcaino M.I."/>
            <person name="Crawford J.M."/>
        </authorList>
    </citation>
    <scope>NUCLEOTIDE SEQUENCE [LARGE SCALE GENOMIC DNA]</scope>
    <source>
        <strain evidence="12 13">PEB0191</strain>
    </source>
</reference>
<dbReference type="GO" id="GO:0006261">
    <property type="term" value="P:DNA-templated DNA replication"/>
    <property type="evidence" value="ECO:0007669"/>
    <property type="project" value="TreeGrafter"/>
</dbReference>
<dbReference type="HOGENOM" id="CLU_044694_0_2_6"/>
<keyword evidence="4 12" id="KW-0548">Nucleotidyltransferase</keyword>
<comment type="similarity">
    <text evidence="7">Belongs to the DNA polymerase HolA subunit family.</text>
</comment>
<keyword evidence="5" id="KW-0235">DNA replication</keyword>
<keyword evidence="6" id="KW-0239">DNA-directed DNA polymerase</keyword>
<dbReference type="GO" id="GO:0003677">
    <property type="term" value="F:DNA binding"/>
    <property type="evidence" value="ECO:0007669"/>
    <property type="project" value="InterPro"/>
</dbReference>
<name>A0A0A7RYA9_FRIPE</name>
<evidence type="ECO:0000256" key="8">
    <source>
        <dbReference type="ARBA" id="ARBA00049244"/>
    </source>
</evidence>
<dbReference type="EMBL" id="CP009056">
    <property type="protein sequence ID" value="AJA44284.1"/>
    <property type="molecule type" value="Genomic_DNA"/>
</dbReference>
<dbReference type="GO" id="GO:0003887">
    <property type="term" value="F:DNA-directed DNA polymerase activity"/>
    <property type="evidence" value="ECO:0007669"/>
    <property type="project" value="UniProtKB-UniRule"/>
</dbReference>
<dbReference type="NCBIfam" id="TIGR01128">
    <property type="entry name" value="holA"/>
    <property type="match status" value="1"/>
</dbReference>
<dbReference type="PANTHER" id="PTHR34388:SF1">
    <property type="entry name" value="DNA POLYMERASE III SUBUNIT DELTA"/>
    <property type="match status" value="1"/>
</dbReference>
<dbReference type="KEGG" id="fpp:FPB0191_00452"/>
<proteinExistence type="inferred from homology"/>
<dbReference type="RefSeq" id="WP_039103686.1">
    <property type="nucleotide sequence ID" value="NZ_CALYQC010000004.1"/>
</dbReference>
<organism evidence="12 13">
    <name type="scientific">Frischella perrara</name>
    <dbReference type="NCBI Taxonomy" id="1267021"/>
    <lineage>
        <taxon>Bacteria</taxon>
        <taxon>Pseudomonadati</taxon>
        <taxon>Pseudomonadota</taxon>
        <taxon>Gammaproteobacteria</taxon>
        <taxon>Orbales</taxon>
        <taxon>Orbaceae</taxon>
        <taxon>Frischella</taxon>
    </lineage>
</organism>
<evidence type="ECO:0000313" key="12">
    <source>
        <dbReference type="EMBL" id="AJA44284.1"/>
    </source>
</evidence>
<dbReference type="PANTHER" id="PTHR34388">
    <property type="entry name" value="DNA POLYMERASE III SUBUNIT DELTA"/>
    <property type="match status" value="1"/>
</dbReference>
<feature type="domain" description="DNA polymerase III delta N-terminal" evidence="10">
    <location>
        <begin position="23"/>
        <end position="140"/>
    </location>
</feature>
<comment type="catalytic activity">
    <reaction evidence="8">
        <text>DNA(n) + a 2'-deoxyribonucleoside 5'-triphosphate = DNA(n+1) + diphosphate</text>
        <dbReference type="Rhea" id="RHEA:22508"/>
        <dbReference type="Rhea" id="RHEA-COMP:17339"/>
        <dbReference type="Rhea" id="RHEA-COMP:17340"/>
        <dbReference type="ChEBI" id="CHEBI:33019"/>
        <dbReference type="ChEBI" id="CHEBI:61560"/>
        <dbReference type="ChEBI" id="CHEBI:173112"/>
        <dbReference type="EC" id="2.7.7.7"/>
    </reaction>
</comment>
<dbReference type="Gene3D" id="3.40.50.300">
    <property type="entry name" value="P-loop containing nucleotide triphosphate hydrolases"/>
    <property type="match status" value="1"/>
</dbReference>
<evidence type="ECO:0000259" key="10">
    <source>
        <dbReference type="Pfam" id="PF06144"/>
    </source>
</evidence>
<protein>
    <recommendedName>
        <fullName evidence="2 9">DNA polymerase III subunit delta</fullName>
        <ecNumber evidence="1 9">2.7.7.7</ecNumber>
    </recommendedName>
</protein>
<dbReference type="SUPFAM" id="SSF52540">
    <property type="entry name" value="P-loop containing nucleoside triphosphate hydrolases"/>
    <property type="match status" value="1"/>
</dbReference>
<dbReference type="AlphaFoldDB" id="A0A0A7RYA9"/>
<dbReference type="Pfam" id="PF06144">
    <property type="entry name" value="DNA_pol3_delta"/>
    <property type="match status" value="1"/>
</dbReference>
<evidence type="ECO:0000313" key="13">
    <source>
        <dbReference type="Proteomes" id="UP000030901"/>
    </source>
</evidence>
<evidence type="ECO:0000256" key="7">
    <source>
        <dbReference type="ARBA" id="ARBA00034754"/>
    </source>
</evidence>
<evidence type="ECO:0000256" key="5">
    <source>
        <dbReference type="ARBA" id="ARBA00022705"/>
    </source>
</evidence>
<dbReference type="InterPro" id="IPR032780">
    <property type="entry name" value="DNA_pol3_delt_C"/>
</dbReference>
<dbReference type="InterPro" id="IPR027417">
    <property type="entry name" value="P-loop_NTPase"/>
</dbReference>
<dbReference type="InterPro" id="IPR010372">
    <property type="entry name" value="DNA_pol3_delta_N"/>
</dbReference>
<dbReference type="OrthoDB" id="9770982at2"/>
<evidence type="ECO:0000256" key="9">
    <source>
        <dbReference type="NCBIfam" id="TIGR01128"/>
    </source>
</evidence>
<evidence type="ECO:0000256" key="4">
    <source>
        <dbReference type="ARBA" id="ARBA00022695"/>
    </source>
</evidence>
<evidence type="ECO:0000256" key="1">
    <source>
        <dbReference type="ARBA" id="ARBA00012417"/>
    </source>
</evidence>
<dbReference type="Pfam" id="PF14840">
    <property type="entry name" value="DNA_pol3_delt_C"/>
    <property type="match status" value="1"/>
</dbReference>
<evidence type="ECO:0000259" key="11">
    <source>
        <dbReference type="Pfam" id="PF14840"/>
    </source>
</evidence>
<dbReference type="Gene3D" id="1.10.8.60">
    <property type="match status" value="1"/>
</dbReference>
<dbReference type="CDD" id="cd18138">
    <property type="entry name" value="HLD_clamp_pol_III_delta"/>
    <property type="match status" value="1"/>
</dbReference>
<keyword evidence="3 12" id="KW-0808">Transferase</keyword>
<dbReference type="InterPro" id="IPR005790">
    <property type="entry name" value="DNA_polIII_delta"/>
</dbReference>
<dbReference type="GO" id="GO:0009360">
    <property type="term" value="C:DNA polymerase III complex"/>
    <property type="evidence" value="ECO:0007669"/>
    <property type="project" value="UniProtKB-UniRule"/>
</dbReference>
<accession>A0A0A7RYA9</accession>
<dbReference type="Gene3D" id="1.20.272.10">
    <property type="match status" value="1"/>
</dbReference>
<sequence length="332" mass="38508">MIKIYANQLNTKLEQDNSWRYFLTVGNDPYLQDIAQTKITETLRLRGFSEQTVFIIDNQTNWDSIYENSRSMSLFSNLTLIILQFSDHSLNASTAKKLDELSKSISPDVSLLICLPQMTKSQESAHWVKTLSDHLLIISCNTPDINQLPNWINQQLQNHDLTIEKQGIELLCYFYEGNLLALSQMIEQLKLLYPDGKISYNQLESNLEDCAIFTPFHLIDAMLMSKAKRVVHILQQLKTNDTVPLILLRTIQRELIQLINLKKDAAKSNLKVAYDNYKVWQNRRNIITPYLNKTSLEQLYKNLNTLTELEIALKSDYEAPIWENLTSLCLQF</sequence>
<dbReference type="EC" id="2.7.7.7" evidence="1 9"/>
<dbReference type="SUPFAM" id="SSF48019">
    <property type="entry name" value="post-AAA+ oligomerization domain-like"/>
    <property type="match status" value="1"/>
</dbReference>
<feature type="domain" description="DNA polymerase III subunit delta C-terminal" evidence="11">
    <location>
        <begin position="215"/>
        <end position="330"/>
    </location>
</feature>
<evidence type="ECO:0000256" key="6">
    <source>
        <dbReference type="ARBA" id="ARBA00022932"/>
    </source>
</evidence>
<evidence type="ECO:0000256" key="3">
    <source>
        <dbReference type="ARBA" id="ARBA00022679"/>
    </source>
</evidence>
<evidence type="ECO:0000256" key="2">
    <source>
        <dbReference type="ARBA" id="ARBA00017703"/>
    </source>
</evidence>